<accession>A0ABU9IMH6</accession>
<dbReference type="RefSeq" id="WP_341691191.1">
    <property type="nucleotide sequence ID" value="NZ_JBBYHS010000007.1"/>
</dbReference>
<dbReference type="EMBL" id="JBBYHS010000007">
    <property type="protein sequence ID" value="MEL1253622.1"/>
    <property type="molecule type" value="Genomic_DNA"/>
</dbReference>
<comment type="caution">
    <text evidence="1">The sequence shown here is derived from an EMBL/GenBank/DDBJ whole genome shotgun (WGS) entry which is preliminary data.</text>
</comment>
<gene>
    <name evidence="1" type="ORF">AAEO57_07545</name>
</gene>
<evidence type="ECO:0008006" key="3">
    <source>
        <dbReference type="Google" id="ProtNLM"/>
    </source>
</evidence>
<evidence type="ECO:0000313" key="1">
    <source>
        <dbReference type="EMBL" id="MEL1253622.1"/>
    </source>
</evidence>
<sequence>MKLKMLKKGTTKTVRDNTAALLLLFVGFFSGFAQETEENKEPQSGSTSVKLSQEVMNPTTLAWQLQLEEFAIFKTEGQDGFAQNFRVRGIIPVKEGFLIKVPQLIRVIAFFNTAPDGRTGLGDVTLNQFFILSKKDWGQFGAGWNIQIPTRTDDQLGSPQWSLGPAFTVTFTNLGKWQMYWIWENFFSISENDKYGSSAYAVLQPNVFYTWSNGVYAGIEPEWQIDYKTGKVAIPMDFRVGYIWSGKLKYNAYIEPEVMAYRSDGYPRNSANFGVRLGFRWYLPM</sequence>
<evidence type="ECO:0000313" key="2">
    <source>
        <dbReference type="Proteomes" id="UP001485226"/>
    </source>
</evidence>
<proteinExistence type="predicted"/>
<protein>
    <recommendedName>
        <fullName evidence="3">MetA-pathway of phenol degradation</fullName>
    </recommendedName>
</protein>
<dbReference type="Proteomes" id="UP001485226">
    <property type="component" value="Unassembled WGS sequence"/>
</dbReference>
<name>A0ABU9IMH6_9FLAO</name>
<reference evidence="1 2" key="1">
    <citation type="submission" date="2024-04" db="EMBL/GenBank/DDBJ databases">
        <title>Flavobacterium sp. DGU38 16S ribosomal RNA gene Genome sequencing and assembly.</title>
        <authorList>
            <person name="Park S."/>
        </authorList>
    </citation>
    <scope>NUCLEOTIDE SEQUENCE [LARGE SCALE GENOMIC DNA]</scope>
    <source>
        <strain evidence="1 2">DGU38</strain>
    </source>
</reference>
<keyword evidence="2" id="KW-1185">Reference proteome</keyword>
<organism evidence="1 2">
    <name type="scientific">Flavobacterium calami</name>
    <dbReference type="NCBI Taxonomy" id="3139144"/>
    <lineage>
        <taxon>Bacteria</taxon>
        <taxon>Pseudomonadati</taxon>
        <taxon>Bacteroidota</taxon>
        <taxon>Flavobacteriia</taxon>
        <taxon>Flavobacteriales</taxon>
        <taxon>Flavobacteriaceae</taxon>
        <taxon>Flavobacterium</taxon>
    </lineage>
</organism>